<gene>
    <name evidence="2" type="ORF">BAU08_24315</name>
</gene>
<dbReference type="InterPro" id="IPR057744">
    <property type="entry name" value="OTAase-like"/>
</dbReference>
<dbReference type="Gene3D" id="3.20.20.140">
    <property type="entry name" value="Metal-dependent hydrolases"/>
    <property type="match status" value="1"/>
</dbReference>
<dbReference type="InterPro" id="IPR006680">
    <property type="entry name" value="Amidohydro-rel"/>
</dbReference>
<dbReference type="GO" id="GO:0016810">
    <property type="term" value="F:hydrolase activity, acting on carbon-nitrogen (but not peptide) bonds"/>
    <property type="evidence" value="ECO:0007669"/>
    <property type="project" value="InterPro"/>
</dbReference>
<dbReference type="STRING" id="463025.BAU08_24315"/>
<dbReference type="SUPFAM" id="SSF51338">
    <property type="entry name" value="Composite domain of metallo-dependent hydrolases"/>
    <property type="match status" value="1"/>
</dbReference>
<dbReference type="RefSeq" id="WP_066672143.1">
    <property type="nucleotide sequence ID" value="NZ_CP016171.1"/>
</dbReference>
<evidence type="ECO:0000259" key="1">
    <source>
        <dbReference type="Pfam" id="PF01979"/>
    </source>
</evidence>
<dbReference type="PANTHER" id="PTHR43135">
    <property type="entry name" value="ALPHA-D-RIBOSE 1-METHYLPHOSPHONATE 5-TRIPHOSPHATE DIPHOSPHATASE"/>
    <property type="match status" value="1"/>
</dbReference>
<dbReference type="SUPFAM" id="SSF51556">
    <property type="entry name" value="Metallo-dependent hydrolases"/>
    <property type="match status" value="1"/>
</dbReference>
<dbReference type="EMBL" id="CP016171">
    <property type="protein sequence ID" value="ANN74063.1"/>
    <property type="molecule type" value="Genomic_DNA"/>
</dbReference>
<dbReference type="AlphaFoldDB" id="A0A193G2Z2"/>
<dbReference type="PANTHER" id="PTHR43135:SF3">
    <property type="entry name" value="ALPHA-D-RIBOSE 1-METHYLPHOSPHONATE 5-TRIPHOSPHATE DIPHOSPHATASE"/>
    <property type="match status" value="1"/>
</dbReference>
<dbReference type="CDD" id="cd01299">
    <property type="entry name" value="Met_dep_hydrolase_A"/>
    <property type="match status" value="1"/>
</dbReference>
<name>A0A193G2Z2_9BORD</name>
<dbReference type="Gene3D" id="2.30.40.10">
    <property type="entry name" value="Urease, subunit C, domain 1"/>
    <property type="match status" value="1"/>
</dbReference>
<proteinExistence type="predicted"/>
<feature type="domain" description="Amidohydrolase-related" evidence="1">
    <location>
        <begin position="54"/>
        <end position="403"/>
    </location>
</feature>
<reference evidence="2 3" key="1">
    <citation type="submission" date="2016-06" db="EMBL/GenBank/DDBJ databases">
        <title>Complete genome sequences of Bordetella bronchialis and Bordetella flabilis.</title>
        <authorList>
            <person name="LiPuma J.J."/>
            <person name="Spilker T."/>
        </authorList>
    </citation>
    <scope>NUCLEOTIDE SEQUENCE [LARGE SCALE GENOMIC DNA]</scope>
    <source>
        <strain evidence="2 3">AU17976</strain>
    </source>
</reference>
<organism evidence="2 3">
    <name type="scientific">Bordetella bronchialis</name>
    <dbReference type="NCBI Taxonomy" id="463025"/>
    <lineage>
        <taxon>Bacteria</taxon>
        <taxon>Pseudomonadati</taxon>
        <taxon>Pseudomonadota</taxon>
        <taxon>Betaproteobacteria</taxon>
        <taxon>Burkholderiales</taxon>
        <taxon>Alcaligenaceae</taxon>
        <taxon>Bordetella</taxon>
    </lineage>
</organism>
<sequence length="411" mass="44438">MKNLILKHCNIVDATQAEPRMNQQVLIEDGKIAKISSAPIKGQDCESIDLDGRYLMPGLIDAHVHVTAAQFDLHNDMLPESQISEQAARFMENMLLRGFTSIRDVGGADFGLARAVDSGLIAGPRLFYGGKSLSQTGGHGDFRPVNAHAEGWSVCLCSGSSISRIVDGVSEVRKAVRDEVRKGAYHIKVMAAGGVASPTDRIDNLQFSEEEIQAIVEEARNAGIYVAAHVYTPRGIERCVKLGVRTIEHANLLDEASARAMAEHGAFMVPTLIIYDSLAKDGKAYGIPDASLAKIEQVRSRALESIQLARAHQVRIGFGTDLLGEVGQAAESQEFRLRARVETPLQVLDAATLTNAEIVCRKGLLGVVAEGAYADLLALDVNPLDDITVLSQPEQTLQLIMKGGKIYKDCL</sequence>
<evidence type="ECO:0000313" key="2">
    <source>
        <dbReference type="EMBL" id="ANN74063.1"/>
    </source>
</evidence>
<dbReference type="InterPro" id="IPR051781">
    <property type="entry name" value="Metallo-dep_Hydrolase"/>
</dbReference>
<dbReference type="Pfam" id="PF01979">
    <property type="entry name" value="Amidohydro_1"/>
    <property type="match status" value="1"/>
</dbReference>
<dbReference type="InterPro" id="IPR032466">
    <property type="entry name" value="Metal_Hydrolase"/>
</dbReference>
<accession>A0A193G2Z2</accession>
<protein>
    <recommendedName>
        <fullName evidence="1">Amidohydrolase-related domain-containing protein</fullName>
    </recommendedName>
</protein>
<dbReference type="Proteomes" id="UP000092213">
    <property type="component" value="Chromosome"/>
</dbReference>
<evidence type="ECO:0000313" key="3">
    <source>
        <dbReference type="Proteomes" id="UP000092213"/>
    </source>
</evidence>
<dbReference type="InterPro" id="IPR011059">
    <property type="entry name" value="Metal-dep_hydrolase_composite"/>
</dbReference>